<evidence type="ECO:0008006" key="4">
    <source>
        <dbReference type="Google" id="ProtNLM"/>
    </source>
</evidence>
<feature type="region of interest" description="Disordered" evidence="1">
    <location>
        <begin position="104"/>
        <end position="130"/>
    </location>
</feature>
<proteinExistence type="predicted"/>
<gene>
    <name evidence="2" type="ORF">GCM10022252_76260</name>
</gene>
<evidence type="ECO:0000256" key="1">
    <source>
        <dbReference type="SAM" id="MobiDB-lite"/>
    </source>
</evidence>
<evidence type="ECO:0000313" key="3">
    <source>
        <dbReference type="Proteomes" id="UP001501251"/>
    </source>
</evidence>
<dbReference type="RefSeq" id="WP_344923206.1">
    <property type="nucleotide sequence ID" value="NZ_BAABAQ010000020.1"/>
</dbReference>
<comment type="caution">
    <text evidence="2">The sequence shown here is derived from an EMBL/GenBank/DDBJ whole genome shotgun (WGS) entry which is preliminary data.</text>
</comment>
<evidence type="ECO:0000313" key="2">
    <source>
        <dbReference type="EMBL" id="GAA4209560.1"/>
    </source>
</evidence>
<keyword evidence="3" id="KW-1185">Reference proteome</keyword>
<organism evidence="2 3">
    <name type="scientific">Streptosporangium oxazolinicum</name>
    <dbReference type="NCBI Taxonomy" id="909287"/>
    <lineage>
        <taxon>Bacteria</taxon>
        <taxon>Bacillati</taxon>
        <taxon>Actinomycetota</taxon>
        <taxon>Actinomycetes</taxon>
        <taxon>Streptosporangiales</taxon>
        <taxon>Streptosporangiaceae</taxon>
        <taxon>Streptosporangium</taxon>
    </lineage>
</organism>
<dbReference type="EMBL" id="BAABAQ010000020">
    <property type="protein sequence ID" value="GAA4209560.1"/>
    <property type="molecule type" value="Genomic_DNA"/>
</dbReference>
<protein>
    <recommendedName>
        <fullName evidence="4">Ferredoxin</fullName>
    </recommendedName>
</protein>
<sequence>MTTPTNATDTFDLPEELAEAPVQFWTCLNRDHKTVTWQGDIASCGECGLTSDMTRRRDKLVAERVRADERTHIAAMVRHYFAASDDPLCEDVRILCGRIERGEHSAAPAPGEQETMAPEQAAIARDLPQK</sequence>
<reference evidence="3" key="1">
    <citation type="journal article" date="2019" name="Int. J. Syst. Evol. Microbiol.">
        <title>The Global Catalogue of Microorganisms (GCM) 10K type strain sequencing project: providing services to taxonomists for standard genome sequencing and annotation.</title>
        <authorList>
            <consortium name="The Broad Institute Genomics Platform"/>
            <consortium name="The Broad Institute Genome Sequencing Center for Infectious Disease"/>
            <person name="Wu L."/>
            <person name="Ma J."/>
        </authorList>
    </citation>
    <scope>NUCLEOTIDE SEQUENCE [LARGE SCALE GENOMIC DNA]</scope>
    <source>
        <strain evidence="3">JCM 17388</strain>
    </source>
</reference>
<accession>A0ABP8BL26</accession>
<dbReference type="Proteomes" id="UP001501251">
    <property type="component" value="Unassembled WGS sequence"/>
</dbReference>
<name>A0ABP8BL26_9ACTN</name>